<comment type="caution">
    <text evidence="2">The sequence shown here is derived from an EMBL/GenBank/DDBJ whole genome shotgun (WGS) entry which is preliminary data.</text>
</comment>
<accession>A0A4R1XHB0</accession>
<dbReference type="OrthoDB" id="6712021at2"/>
<sequence length="92" mass="10487">MVNTRGFKMSILLVFSLMLQACVDMDILMTPDIDSYLRDKDGDIVDDCKGDALYKKSSRTNRFWERNNLSKGTIEFVCVDGKAYLPGQEPKN</sequence>
<reference evidence="2 3" key="1">
    <citation type="submission" date="2019-03" db="EMBL/GenBank/DDBJ databases">
        <title>Genomic analyses of the natural microbiome of Caenorhabditis elegans.</title>
        <authorList>
            <person name="Samuel B."/>
        </authorList>
    </citation>
    <scope>NUCLEOTIDE SEQUENCE [LARGE SCALE GENOMIC DNA]</scope>
    <source>
        <strain evidence="2 3">JUb89</strain>
    </source>
</reference>
<feature type="chain" id="PRO_5020632458" description="Lipoprotein" evidence="1">
    <location>
        <begin position="22"/>
        <end position="92"/>
    </location>
</feature>
<evidence type="ECO:0000313" key="2">
    <source>
        <dbReference type="EMBL" id="TCM60885.1"/>
    </source>
</evidence>
<proteinExistence type="predicted"/>
<keyword evidence="3" id="KW-1185">Reference proteome</keyword>
<dbReference type="AlphaFoldDB" id="A0A4R1XHB0"/>
<dbReference type="Proteomes" id="UP000294963">
    <property type="component" value="Unassembled WGS sequence"/>
</dbReference>
<feature type="signal peptide" evidence="1">
    <location>
        <begin position="1"/>
        <end position="21"/>
    </location>
</feature>
<keyword evidence="1" id="KW-0732">Signal</keyword>
<gene>
    <name evidence="2" type="ORF">EC844_1305</name>
</gene>
<organism evidence="2 3">
    <name type="scientific">Acinetobacter calcoaceticus</name>
    <dbReference type="NCBI Taxonomy" id="471"/>
    <lineage>
        <taxon>Bacteria</taxon>
        <taxon>Pseudomonadati</taxon>
        <taxon>Pseudomonadota</taxon>
        <taxon>Gammaproteobacteria</taxon>
        <taxon>Moraxellales</taxon>
        <taxon>Moraxellaceae</taxon>
        <taxon>Acinetobacter</taxon>
        <taxon>Acinetobacter calcoaceticus/baumannii complex</taxon>
    </lineage>
</organism>
<name>A0A4R1XHB0_ACICA</name>
<dbReference type="PROSITE" id="PS51257">
    <property type="entry name" value="PROKAR_LIPOPROTEIN"/>
    <property type="match status" value="1"/>
</dbReference>
<protein>
    <recommendedName>
        <fullName evidence="4">Lipoprotein</fullName>
    </recommendedName>
</protein>
<evidence type="ECO:0008006" key="4">
    <source>
        <dbReference type="Google" id="ProtNLM"/>
    </source>
</evidence>
<evidence type="ECO:0000313" key="3">
    <source>
        <dbReference type="Proteomes" id="UP000294963"/>
    </source>
</evidence>
<evidence type="ECO:0000256" key="1">
    <source>
        <dbReference type="SAM" id="SignalP"/>
    </source>
</evidence>
<dbReference type="EMBL" id="SLVJ01000030">
    <property type="protein sequence ID" value="TCM60885.1"/>
    <property type="molecule type" value="Genomic_DNA"/>
</dbReference>